<sequence>MKIKFLRSRELRVFLQEIERYPDDAEKGNYVLEITMLHTRIRGDGTARDERMLSKYMKSTFTLRWYEVTQLQFRISSFIAHYPGLTNYIQIRREFNRYSSRNVDRFEALVVELVYRIESGSSSKLNEKKLLNFIRTYQPARGKQVYKYSSMKRNEVKVLEKHDRIEPTIIISRNRRAGERATLFCEFSRVVSGLSVHKAFLAAYYINHIFHMEYTPDDALLWGKLDEILALTPRSQRYL</sequence>
<comment type="caution">
    <text evidence="1">The sequence shown here is derived from an EMBL/GenBank/DDBJ whole genome shotgun (WGS) entry which is preliminary data.</text>
</comment>
<gene>
    <name evidence="1" type="ORF">ODALV1_LOCUS18835</name>
</gene>
<name>A0ABP1RA05_9HEXA</name>
<evidence type="ECO:0000313" key="2">
    <source>
        <dbReference type="Proteomes" id="UP001642540"/>
    </source>
</evidence>
<dbReference type="Proteomes" id="UP001642540">
    <property type="component" value="Unassembled WGS sequence"/>
</dbReference>
<accession>A0ABP1RA05</accession>
<keyword evidence="2" id="KW-1185">Reference proteome</keyword>
<dbReference type="EMBL" id="CAXLJM020000062">
    <property type="protein sequence ID" value="CAL8120065.1"/>
    <property type="molecule type" value="Genomic_DNA"/>
</dbReference>
<protein>
    <submittedName>
        <fullName evidence="1">Uncharacterized protein</fullName>
    </submittedName>
</protein>
<evidence type="ECO:0000313" key="1">
    <source>
        <dbReference type="EMBL" id="CAL8120065.1"/>
    </source>
</evidence>
<reference evidence="1 2" key="1">
    <citation type="submission" date="2024-08" db="EMBL/GenBank/DDBJ databases">
        <authorList>
            <person name="Cucini C."/>
            <person name="Frati F."/>
        </authorList>
    </citation>
    <scope>NUCLEOTIDE SEQUENCE [LARGE SCALE GENOMIC DNA]</scope>
</reference>
<organism evidence="1 2">
    <name type="scientific">Orchesella dallaii</name>
    <dbReference type="NCBI Taxonomy" id="48710"/>
    <lineage>
        <taxon>Eukaryota</taxon>
        <taxon>Metazoa</taxon>
        <taxon>Ecdysozoa</taxon>
        <taxon>Arthropoda</taxon>
        <taxon>Hexapoda</taxon>
        <taxon>Collembola</taxon>
        <taxon>Entomobryomorpha</taxon>
        <taxon>Entomobryoidea</taxon>
        <taxon>Orchesellidae</taxon>
        <taxon>Orchesellinae</taxon>
        <taxon>Orchesella</taxon>
    </lineage>
</organism>
<proteinExistence type="predicted"/>